<reference evidence="4" key="2">
    <citation type="submission" date="2011-02" db="EMBL/GenBank/DDBJ databases">
        <title>The complete genome of Fluviicola taffensis DSM 16823.</title>
        <authorList>
            <consortium name="US DOE Joint Genome Institute (JGI-PGF)"/>
            <person name="Lucas S."/>
            <person name="Copeland A."/>
            <person name="Lapidus A."/>
            <person name="Bruce D."/>
            <person name="Goodwin L."/>
            <person name="Pitluck S."/>
            <person name="Kyrpides N."/>
            <person name="Mavromatis K."/>
            <person name="Ivanova N."/>
            <person name="Mikhailova N."/>
            <person name="Pagani I."/>
            <person name="Chertkov O."/>
            <person name="Detter J.C."/>
            <person name="Han C."/>
            <person name="Tapia R."/>
            <person name="Land M."/>
            <person name="Hauser L."/>
            <person name="Markowitz V."/>
            <person name="Cheng J.-F."/>
            <person name="Hugenholtz P."/>
            <person name="Woyke T."/>
            <person name="Wu D."/>
            <person name="Tindall B."/>
            <person name="Pomrenke H.G."/>
            <person name="Brambilla E."/>
            <person name="Klenk H.-P."/>
            <person name="Eisen J.A."/>
        </authorList>
    </citation>
    <scope>NUCLEOTIDE SEQUENCE [LARGE SCALE GENOMIC DNA]</scope>
    <source>
        <strain evidence="4">DSM 16823 / RW262 / RW262</strain>
    </source>
</reference>
<evidence type="ECO:0000313" key="3">
    <source>
        <dbReference type="EMBL" id="AEA42856.1"/>
    </source>
</evidence>
<dbReference type="STRING" id="755732.Fluta_0855"/>
<evidence type="ECO:0000259" key="2">
    <source>
        <dbReference type="Pfam" id="PF14493"/>
    </source>
</evidence>
<name>F2IJG8_FLUTR</name>
<gene>
    <name evidence="3" type="ordered locus">Fluta_0855</name>
</gene>
<dbReference type="Gene3D" id="2.30.30.940">
    <property type="match status" value="1"/>
</dbReference>
<dbReference type="InterPro" id="IPR027417">
    <property type="entry name" value="P-loop_NTPase"/>
</dbReference>
<dbReference type="InterPro" id="IPR051055">
    <property type="entry name" value="PIF1_helicase"/>
</dbReference>
<dbReference type="GO" id="GO:0003678">
    <property type="term" value="F:DNA helicase activity"/>
    <property type="evidence" value="ECO:0007669"/>
    <property type="project" value="InterPro"/>
</dbReference>
<dbReference type="InterPro" id="IPR010285">
    <property type="entry name" value="DNA_helicase_pif1-like_DEAD"/>
</dbReference>
<dbReference type="RefSeq" id="WP_013685628.1">
    <property type="nucleotide sequence ID" value="NC_015321.1"/>
</dbReference>
<dbReference type="SUPFAM" id="SSF52540">
    <property type="entry name" value="P-loop containing nucleoside triphosphate hydrolases"/>
    <property type="match status" value="2"/>
</dbReference>
<dbReference type="Proteomes" id="UP000007463">
    <property type="component" value="Chromosome"/>
</dbReference>
<dbReference type="GO" id="GO:0000723">
    <property type="term" value="P:telomere maintenance"/>
    <property type="evidence" value="ECO:0007669"/>
    <property type="project" value="InterPro"/>
</dbReference>
<dbReference type="eggNOG" id="COG0507">
    <property type="taxonomic scope" value="Bacteria"/>
</dbReference>
<dbReference type="CDD" id="cd18809">
    <property type="entry name" value="SF1_C_RecD"/>
    <property type="match status" value="1"/>
</dbReference>
<dbReference type="PANTHER" id="PTHR47642:SF5">
    <property type="entry name" value="ATP-DEPENDENT DNA HELICASE"/>
    <property type="match status" value="1"/>
</dbReference>
<dbReference type="Gene3D" id="1.10.10.1390">
    <property type="entry name" value="ATP-dependent DNA helicase RecQ"/>
    <property type="match status" value="1"/>
</dbReference>
<dbReference type="OrthoDB" id="9763659at2"/>
<dbReference type="AlphaFoldDB" id="F2IJG8"/>
<dbReference type="KEGG" id="fte:Fluta_0855"/>
<accession>F2IJG8</accession>
<dbReference type="eggNOG" id="COG4955">
    <property type="taxonomic scope" value="Bacteria"/>
</dbReference>
<dbReference type="Pfam" id="PF05970">
    <property type="entry name" value="PIF1"/>
    <property type="match status" value="1"/>
</dbReference>
<dbReference type="Gene3D" id="3.40.50.300">
    <property type="entry name" value="P-loop containing nucleotide triphosphate hydrolases"/>
    <property type="match status" value="1"/>
</dbReference>
<dbReference type="HOGENOM" id="CLU_001613_6_0_10"/>
<dbReference type="InterPro" id="IPR029491">
    <property type="entry name" value="Helicase_HTH"/>
</dbReference>
<dbReference type="EMBL" id="CP002542">
    <property type="protein sequence ID" value="AEA42856.1"/>
    <property type="molecule type" value="Genomic_DNA"/>
</dbReference>
<protein>
    <submittedName>
        <fullName evidence="3">AAA ATPase</fullName>
    </submittedName>
</protein>
<dbReference type="Pfam" id="PF14493">
    <property type="entry name" value="HTH_40"/>
    <property type="match status" value="1"/>
</dbReference>
<dbReference type="GO" id="GO:0006281">
    <property type="term" value="P:DNA repair"/>
    <property type="evidence" value="ECO:0007669"/>
    <property type="project" value="InterPro"/>
</dbReference>
<evidence type="ECO:0000259" key="1">
    <source>
        <dbReference type="Pfam" id="PF05970"/>
    </source>
</evidence>
<evidence type="ECO:0000313" key="4">
    <source>
        <dbReference type="Proteomes" id="UP000007463"/>
    </source>
</evidence>
<keyword evidence="4" id="KW-1185">Reference proteome</keyword>
<feature type="domain" description="Helicase Helix-turn-helix" evidence="2">
    <location>
        <begin position="674"/>
        <end position="761"/>
    </location>
</feature>
<dbReference type="CDD" id="cd18037">
    <property type="entry name" value="DEXSc_Pif1_like"/>
    <property type="match status" value="1"/>
</dbReference>
<proteinExistence type="predicted"/>
<dbReference type="PANTHER" id="PTHR47642">
    <property type="entry name" value="ATP-DEPENDENT DNA HELICASE"/>
    <property type="match status" value="1"/>
</dbReference>
<organism evidence="3 4">
    <name type="scientific">Fluviicola taffensis (strain DSM 16823 / NCIMB 13979 / RW262)</name>
    <dbReference type="NCBI Taxonomy" id="755732"/>
    <lineage>
        <taxon>Bacteria</taxon>
        <taxon>Pseudomonadati</taxon>
        <taxon>Bacteroidota</taxon>
        <taxon>Flavobacteriia</taxon>
        <taxon>Flavobacteriales</taxon>
        <taxon>Crocinitomicaceae</taxon>
        <taxon>Fluviicola</taxon>
    </lineage>
</organism>
<sequence length="766" mass="87924">MKNSTTISNPAEFTERFINQTNSPVFLTGKAGTGKTTLLRKIVETTHKNTVIVAPTGIAALNAGGVTIHSFFQLPFSSFIPDFISEGLVQGNTKFESKETLKRHFHFNKTRQNLIRNVELLIIDEVSMLRADLLDAIDWTLRNVRKNNSPFGGLQVLFIGDLLQLPPVIKPEEWSVLQKYYHGIFFFNAQVLQEQAPVYIELDKIFRQDDQLFIDLLNNLRNNQVTHADQELLQNYVNPAFDSTKEDGYITLTTHNSKADQMNATALNSLKEKSITYSAEIKGDFPPHLFPLEKETELKVGAQIMFIKNDISFEKNFYNGKMGVIQSLSSSEIEVFFKEEKRSITVDKYEWTNIKYSLNEQKGEIEEETLGTFVHYPIKLAWAITIHKSQGLTFEKAVLDISNVFAPGQAYVALSRLRSLNGLVLLKPLSMNGLVNDKQVVSYASNKAPEERMQLYLDQETARFVYTSLQQAFDWYDYTTKWATFEIGFKNQGPKTEKGKDHSWVATQMQTVQSTFDAARKFQNQITNLFSKEKPEWEFIHDRVQAAYQYFFKPLDAQVYSIMKRRYELAKIKKTKSYSEELEEVEQEVIAVVHRLMKVRLLMEAILNGKPFTKETVKSAEITNYVIAKGHSIQQELRANRSMMDEMLEEDFVDVIELVKPKKIKEEKVVKKNTYEITFELFEEGKTMEEIANERQLGLSTIEGHFAKLIQEEKIDISAVLDPKRISEIETYLEEAEGKSLGAIKDELGDKVTYGELKLVQASKML</sequence>
<dbReference type="FunFam" id="3.40.50.300:FF:001498">
    <property type="entry name" value="ATP-dependent DNA helicase"/>
    <property type="match status" value="1"/>
</dbReference>
<feature type="domain" description="DNA helicase Pif1-like DEAD-box helicase" evidence="1">
    <location>
        <begin position="15"/>
        <end position="227"/>
    </location>
</feature>
<reference evidence="3 4" key="1">
    <citation type="journal article" date="2011" name="Stand. Genomic Sci.">
        <title>Complete genome sequence of the gliding freshwater bacterium Fluviicola taffensis type strain (RW262).</title>
        <authorList>
            <person name="Woyke T."/>
            <person name="Chertkov O."/>
            <person name="Lapidus A."/>
            <person name="Nolan M."/>
            <person name="Lucas S."/>
            <person name="Del Rio T.G."/>
            <person name="Tice H."/>
            <person name="Cheng J.F."/>
            <person name="Tapia R."/>
            <person name="Han C."/>
            <person name="Goodwin L."/>
            <person name="Pitluck S."/>
            <person name="Liolios K."/>
            <person name="Pagani I."/>
            <person name="Ivanova N."/>
            <person name="Huntemann M."/>
            <person name="Mavromatis K."/>
            <person name="Mikhailova N."/>
            <person name="Pati A."/>
            <person name="Chen A."/>
            <person name="Palaniappan K."/>
            <person name="Land M."/>
            <person name="Hauser L."/>
            <person name="Brambilla E.M."/>
            <person name="Rohde M."/>
            <person name="Mwirichia R."/>
            <person name="Sikorski J."/>
            <person name="Tindall B.J."/>
            <person name="Goker M."/>
            <person name="Bristow J."/>
            <person name="Eisen J.A."/>
            <person name="Markowitz V."/>
            <person name="Hugenholtz P."/>
            <person name="Klenk H.P."/>
            <person name="Kyrpides N.C."/>
        </authorList>
    </citation>
    <scope>NUCLEOTIDE SEQUENCE [LARGE SCALE GENOMIC DNA]</scope>
    <source>
        <strain evidence="4">DSM 16823 / RW262 / RW262</strain>
    </source>
</reference>